<dbReference type="InterPro" id="IPR020814">
    <property type="entry name" value="Ribosomal_S6_plastid/chlpt"/>
</dbReference>
<evidence type="ECO:0000256" key="4">
    <source>
        <dbReference type="HAMAP-Rule" id="MF_00360"/>
    </source>
</evidence>
<evidence type="ECO:0000313" key="7">
    <source>
        <dbReference type="Proteomes" id="UP001333102"/>
    </source>
</evidence>
<dbReference type="Pfam" id="PF01250">
    <property type="entry name" value="Ribosomal_S6"/>
    <property type="match status" value="1"/>
</dbReference>
<keyword evidence="7" id="KW-1185">Reference proteome</keyword>
<dbReference type="PANTHER" id="PTHR21011">
    <property type="entry name" value="MITOCHONDRIAL 28S RIBOSOMAL PROTEIN S6"/>
    <property type="match status" value="1"/>
</dbReference>
<gene>
    <name evidence="4 6" type="primary">rpsF</name>
    <name evidence="6" type="ORF">VLY81_00475</name>
</gene>
<dbReference type="SUPFAM" id="SSF54995">
    <property type="entry name" value="Ribosomal protein S6"/>
    <property type="match status" value="1"/>
</dbReference>
<dbReference type="CDD" id="cd00473">
    <property type="entry name" value="bS6"/>
    <property type="match status" value="1"/>
</dbReference>
<organism evidence="6 7">
    <name type="scientific">Geochorda subterranea</name>
    <dbReference type="NCBI Taxonomy" id="3109564"/>
    <lineage>
        <taxon>Bacteria</taxon>
        <taxon>Bacillati</taxon>
        <taxon>Bacillota</taxon>
        <taxon>Limnochordia</taxon>
        <taxon>Limnochordales</taxon>
        <taxon>Geochordaceae</taxon>
        <taxon>Geochorda</taxon>
    </lineage>
</organism>
<protein>
    <recommendedName>
        <fullName evidence="3 4">Small ribosomal subunit protein bS6</fullName>
    </recommendedName>
</protein>
<dbReference type="InterPro" id="IPR014717">
    <property type="entry name" value="Transl_elong_EF1B/ribsomal_bS6"/>
</dbReference>
<dbReference type="NCBIfam" id="TIGR00166">
    <property type="entry name" value="S6"/>
    <property type="match status" value="1"/>
</dbReference>
<name>A0ABZ1BV11_9FIRM</name>
<sequence length="116" mass="13144">MRPYEAVVVLTPTLESEEAYESLVARLQKVIADGGGLLRAVERWGRRRLAYPIERHHDGYYVLLQFDSEPAVTKELDRVLRITDAVLRHLVVRRHEDAEDQAPEAVAVGEEGSPEP</sequence>
<comment type="similarity">
    <text evidence="1 4">Belongs to the bacterial ribosomal protein bS6 family.</text>
</comment>
<keyword evidence="4 6" id="KW-0689">Ribosomal protein</keyword>
<dbReference type="PANTHER" id="PTHR21011:SF1">
    <property type="entry name" value="SMALL RIBOSOMAL SUBUNIT PROTEIN BS6M"/>
    <property type="match status" value="1"/>
</dbReference>
<dbReference type="GO" id="GO:0005840">
    <property type="term" value="C:ribosome"/>
    <property type="evidence" value="ECO:0007669"/>
    <property type="project" value="UniProtKB-KW"/>
</dbReference>
<evidence type="ECO:0000313" key="6">
    <source>
        <dbReference type="EMBL" id="WRP16003.1"/>
    </source>
</evidence>
<keyword evidence="4" id="KW-0694">RNA-binding</keyword>
<accession>A0ABZ1BV11</accession>
<dbReference type="RefSeq" id="WP_324670439.1">
    <property type="nucleotide sequence ID" value="NZ_CP141614.1"/>
</dbReference>
<evidence type="ECO:0000256" key="1">
    <source>
        <dbReference type="ARBA" id="ARBA00009512"/>
    </source>
</evidence>
<dbReference type="InterPro" id="IPR035980">
    <property type="entry name" value="Ribosomal_bS6_sf"/>
</dbReference>
<comment type="function">
    <text evidence="2 4">Binds together with bS18 to 16S ribosomal RNA.</text>
</comment>
<evidence type="ECO:0000256" key="5">
    <source>
        <dbReference type="SAM" id="MobiDB-lite"/>
    </source>
</evidence>
<dbReference type="EMBL" id="CP141614">
    <property type="protein sequence ID" value="WRP16003.1"/>
    <property type="molecule type" value="Genomic_DNA"/>
</dbReference>
<proteinExistence type="inferred from homology"/>
<dbReference type="InterPro" id="IPR000529">
    <property type="entry name" value="Ribosomal_bS6"/>
</dbReference>
<feature type="region of interest" description="Disordered" evidence="5">
    <location>
        <begin position="97"/>
        <end position="116"/>
    </location>
</feature>
<dbReference type="HAMAP" id="MF_00360">
    <property type="entry name" value="Ribosomal_bS6"/>
    <property type="match status" value="1"/>
</dbReference>
<evidence type="ECO:0000256" key="2">
    <source>
        <dbReference type="ARBA" id="ARBA00035104"/>
    </source>
</evidence>
<evidence type="ECO:0000256" key="3">
    <source>
        <dbReference type="ARBA" id="ARBA00035294"/>
    </source>
</evidence>
<keyword evidence="4" id="KW-0699">rRNA-binding</keyword>
<keyword evidence="4" id="KW-0687">Ribonucleoprotein</keyword>
<dbReference type="Gene3D" id="3.30.70.60">
    <property type="match status" value="1"/>
</dbReference>
<reference evidence="7" key="1">
    <citation type="submission" date="2023-12" db="EMBL/GenBank/DDBJ databases">
        <title>Novel isolates from deep terrestrial aquifers shed light on the physiology and ecology of the class Limnochordia.</title>
        <authorList>
            <person name="Karnachuk O.V."/>
            <person name="Lukina A.P."/>
            <person name="Avakyan M.R."/>
            <person name="Kadnikov V."/>
            <person name="Begmatov S."/>
            <person name="Beletsky A.V."/>
            <person name="Mardanov A.V."/>
            <person name="Ravin N.V."/>
        </authorList>
    </citation>
    <scope>NUCLEOTIDE SEQUENCE [LARGE SCALE GENOMIC DNA]</scope>
    <source>
        <strain evidence="7">LN</strain>
    </source>
</reference>
<dbReference type="Proteomes" id="UP001333102">
    <property type="component" value="Chromosome"/>
</dbReference>